<proteinExistence type="predicted"/>
<feature type="region of interest" description="Disordered" evidence="1">
    <location>
        <begin position="1"/>
        <end position="215"/>
    </location>
</feature>
<dbReference type="Gene3D" id="3.30.710.10">
    <property type="entry name" value="Potassium Channel Kv1.1, Chain A"/>
    <property type="match status" value="1"/>
</dbReference>
<evidence type="ECO:0000313" key="2">
    <source>
        <dbReference type="EMBL" id="KZF23956.1"/>
    </source>
</evidence>
<dbReference type="PANTHER" id="PTHR31758">
    <property type="entry name" value="BTB/POZ DOMAIN-CONTAINING PROTEIN YLR108C"/>
    <property type="match status" value="1"/>
</dbReference>
<feature type="region of interest" description="Disordered" evidence="1">
    <location>
        <begin position="601"/>
        <end position="652"/>
    </location>
</feature>
<feature type="compositionally biased region" description="Polar residues" evidence="1">
    <location>
        <begin position="1"/>
        <end position="23"/>
    </location>
</feature>
<protein>
    <recommendedName>
        <fullName evidence="4">Potassium channel tetramerisation-type BTB domain-containing protein</fullName>
    </recommendedName>
</protein>
<dbReference type="RefSeq" id="XP_018189511.1">
    <property type="nucleotide sequence ID" value="XM_018336914.1"/>
</dbReference>
<dbReference type="STRING" id="1328760.A0A161TP87"/>
<gene>
    <name evidence="2" type="ORF">L228DRAFT_85816</name>
</gene>
<dbReference type="OrthoDB" id="2414723at2759"/>
<feature type="compositionally biased region" description="Polar residues" evidence="1">
    <location>
        <begin position="87"/>
        <end position="101"/>
    </location>
</feature>
<dbReference type="AlphaFoldDB" id="A0A161TP87"/>
<dbReference type="GeneID" id="28902051"/>
<evidence type="ECO:0000313" key="3">
    <source>
        <dbReference type="Proteomes" id="UP000076632"/>
    </source>
</evidence>
<dbReference type="PANTHER" id="PTHR31758:SF2">
    <property type="entry name" value="BTB_POZ DOMAIN-CONTAINING PROTEIN YLR108C"/>
    <property type="match status" value="1"/>
</dbReference>
<reference evidence="2 3" key="1">
    <citation type="journal article" date="2016" name="Fungal Biol.">
        <title>The genome of Xylona heveae provides a window into fungal endophytism.</title>
        <authorList>
            <person name="Gazis R."/>
            <person name="Kuo A."/>
            <person name="Riley R."/>
            <person name="LaButti K."/>
            <person name="Lipzen A."/>
            <person name="Lin J."/>
            <person name="Amirebrahimi M."/>
            <person name="Hesse C.N."/>
            <person name="Spatafora J.W."/>
            <person name="Henrissat B."/>
            <person name="Hainaut M."/>
            <person name="Grigoriev I.V."/>
            <person name="Hibbett D.S."/>
        </authorList>
    </citation>
    <scope>NUCLEOTIDE SEQUENCE [LARGE SCALE GENOMIC DNA]</scope>
    <source>
        <strain evidence="2 3">TC161</strain>
    </source>
</reference>
<dbReference type="InParanoid" id="A0A161TP87"/>
<evidence type="ECO:0008006" key="4">
    <source>
        <dbReference type="Google" id="ProtNLM"/>
    </source>
</evidence>
<dbReference type="OMA" id="PHEKVFP"/>
<evidence type="ECO:0000256" key="1">
    <source>
        <dbReference type="SAM" id="MobiDB-lite"/>
    </source>
</evidence>
<feature type="compositionally biased region" description="Polar residues" evidence="1">
    <location>
        <begin position="182"/>
        <end position="192"/>
    </location>
</feature>
<organism evidence="2 3">
    <name type="scientific">Xylona heveae (strain CBS 132557 / TC161)</name>
    <dbReference type="NCBI Taxonomy" id="1328760"/>
    <lineage>
        <taxon>Eukaryota</taxon>
        <taxon>Fungi</taxon>
        <taxon>Dikarya</taxon>
        <taxon>Ascomycota</taxon>
        <taxon>Pezizomycotina</taxon>
        <taxon>Xylonomycetes</taxon>
        <taxon>Xylonales</taxon>
        <taxon>Xylonaceae</taxon>
        <taxon>Xylona</taxon>
    </lineage>
</organism>
<dbReference type="SUPFAM" id="SSF54695">
    <property type="entry name" value="POZ domain"/>
    <property type="match status" value="2"/>
</dbReference>
<sequence length="706" mass="77525">MSGIQQDSAGSNGSDNPSASWSGTPAAETEQRQQQTPNAGSYYEMDWGNSILGPPDFSNLYQPQGVLLEDPSDQRAPAQGFTIPSPVVTSSGEQSNPNTAPDISAAAARSHGHNQLKRKADPNISSGSRSAPSATPAISIGEDARGPSQKRATVHAPEDESEDKLTPENPSSFFPKHKNESRPPSSSLQSLKPVNGLRPTPPRRASGGEGVLITDPPGILRTIDGKHHLETDLALPHDKVFPIQIGSELFRLSGASLSSDAPSYFSQFFRKQLEESGDNAENIRTLYIDRDPVVFRDISLHLQGYYVQPRDVTHYVKLFSDAQFYSLPRLISQLFESEIFVEIGGRSFQIPRDIFSGPGDSPNFFSLGFGLFFSTPARTFPGLDRVGLLRPPSIQPPNVPNRSADTFADLIHLLRGYPVHIRNEEHRAELIRDCRYFHLRGLEQKLIPHHISFNAQRHRSEIVIRLEDVKPSGILVKDDPLPAVNQASPIAWVNYARPFADGASYELVLQISGESTRLNVGARRADFHGKDKARISSLFQVIANKMNLPVNQPLGLLMMSGGGVAKQPVSPGNTPLSEDLVKIQVDKHADIILDGEPYRMDHEVDEDDSGLPTSGPAGTTPSPGWSGPRVGQSPVSQAKAGKKIKRRDSREEAGEWIVRTGQWRLRVQPCQEEAARGRMELVLVAVKLDAYSGQLGRNRQRPFLTY</sequence>
<feature type="compositionally biased region" description="Low complexity" evidence="1">
    <location>
        <begin position="610"/>
        <end position="628"/>
    </location>
</feature>
<dbReference type="Proteomes" id="UP000076632">
    <property type="component" value="Unassembled WGS sequence"/>
</dbReference>
<keyword evidence="3" id="KW-1185">Reference proteome</keyword>
<dbReference type="InterPro" id="IPR011333">
    <property type="entry name" value="SKP1/BTB/POZ_sf"/>
</dbReference>
<dbReference type="CDD" id="cd18316">
    <property type="entry name" value="BTB_POZ_KCTD-like"/>
    <property type="match status" value="1"/>
</dbReference>
<accession>A0A161TP87</accession>
<feature type="compositionally biased region" description="Polar residues" evidence="1">
    <location>
        <begin position="123"/>
        <end position="133"/>
    </location>
</feature>
<dbReference type="EMBL" id="KV407456">
    <property type="protein sequence ID" value="KZF23956.1"/>
    <property type="molecule type" value="Genomic_DNA"/>
</dbReference>
<name>A0A161TP87_XYLHT</name>